<sequence length="143" mass="15458">MGAAWTARRAILLIEDDPDIGEMIAELLRSEGYAVTIATSARAGVAALATGRFDLVLTDAFANGGTGEERWSPIEEICRAAAPMPTIICTAHRSQEFAGYAERGFAALLEKPFDLDDLLHLTERLINRGDRRTAPPRGDHGGH</sequence>
<dbReference type="Pfam" id="PF00072">
    <property type="entry name" value="Response_reg"/>
    <property type="match status" value="1"/>
</dbReference>
<dbReference type="CDD" id="cd00156">
    <property type="entry name" value="REC"/>
    <property type="match status" value="1"/>
</dbReference>
<reference evidence="4" key="1">
    <citation type="submission" date="2020-02" db="EMBL/GenBank/DDBJ databases">
        <authorList>
            <person name="Meier V. D."/>
        </authorList>
    </citation>
    <scope>NUCLEOTIDE SEQUENCE</scope>
    <source>
        <strain evidence="4">AVDCRST_MAG18</strain>
    </source>
</reference>
<evidence type="ECO:0000259" key="3">
    <source>
        <dbReference type="PROSITE" id="PS50110"/>
    </source>
</evidence>
<dbReference type="InterPro" id="IPR050595">
    <property type="entry name" value="Bact_response_regulator"/>
</dbReference>
<dbReference type="InterPro" id="IPR001789">
    <property type="entry name" value="Sig_transdc_resp-reg_receiver"/>
</dbReference>
<evidence type="ECO:0000256" key="1">
    <source>
        <dbReference type="ARBA" id="ARBA00022553"/>
    </source>
</evidence>
<accession>A0A6J4UHG9</accession>
<proteinExistence type="predicted"/>
<name>A0A6J4UHG9_9BACT</name>
<dbReference type="EMBL" id="CADCWN010000020">
    <property type="protein sequence ID" value="CAA9550760.1"/>
    <property type="molecule type" value="Genomic_DNA"/>
</dbReference>
<dbReference type="InterPro" id="IPR011006">
    <property type="entry name" value="CheY-like_superfamily"/>
</dbReference>
<keyword evidence="1 2" id="KW-0597">Phosphoprotein</keyword>
<feature type="domain" description="Response regulatory" evidence="3">
    <location>
        <begin position="10"/>
        <end position="126"/>
    </location>
</feature>
<dbReference type="Gene3D" id="3.40.50.2300">
    <property type="match status" value="1"/>
</dbReference>
<feature type="modified residue" description="4-aspartylphosphate" evidence="2">
    <location>
        <position position="59"/>
    </location>
</feature>
<dbReference type="PROSITE" id="PS50110">
    <property type="entry name" value="RESPONSE_REGULATORY"/>
    <property type="match status" value="1"/>
</dbReference>
<dbReference type="PANTHER" id="PTHR44591:SF3">
    <property type="entry name" value="RESPONSE REGULATORY DOMAIN-CONTAINING PROTEIN"/>
    <property type="match status" value="1"/>
</dbReference>
<protein>
    <recommendedName>
        <fullName evidence="3">Response regulatory domain-containing protein</fullName>
    </recommendedName>
</protein>
<dbReference type="AlphaFoldDB" id="A0A6J4UHG9"/>
<evidence type="ECO:0000313" key="4">
    <source>
        <dbReference type="EMBL" id="CAA9550760.1"/>
    </source>
</evidence>
<dbReference type="PANTHER" id="PTHR44591">
    <property type="entry name" value="STRESS RESPONSE REGULATOR PROTEIN 1"/>
    <property type="match status" value="1"/>
</dbReference>
<dbReference type="SUPFAM" id="SSF52172">
    <property type="entry name" value="CheY-like"/>
    <property type="match status" value="1"/>
</dbReference>
<dbReference type="GO" id="GO:0000160">
    <property type="term" value="P:phosphorelay signal transduction system"/>
    <property type="evidence" value="ECO:0007669"/>
    <property type="project" value="InterPro"/>
</dbReference>
<evidence type="ECO:0000256" key="2">
    <source>
        <dbReference type="PROSITE-ProRule" id="PRU00169"/>
    </source>
</evidence>
<gene>
    <name evidence="4" type="ORF">AVDCRST_MAG18-297</name>
</gene>
<organism evidence="4">
    <name type="scientific">uncultured Thermomicrobiales bacterium</name>
    <dbReference type="NCBI Taxonomy" id="1645740"/>
    <lineage>
        <taxon>Bacteria</taxon>
        <taxon>Pseudomonadati</taxon>
        <taxon>Thermomicrobiota</taxon>
        <taxon>Thermomicrobia</taxon>
        <taxon>Thermomicrobiales</taxon>
        <taxon>environmental samples</taxon>
    </lineage>
</organism>
<dbReference type="SMART" id="SM00448">
    <property type="entry name" value="REC"/>
    <property type="match status" value="1"/>
</dbReference>